<feature type="domain" description="T6SS Phospholipase effector Tle1-like catalytic" evidence="1">
    <location>
        <begin position="3"/>
        <end position="300"/>
    </location>
</feature>
<sequence>MSKDIVFCADGVWGGPDLDVQHSPVRAGNVYQLFVALRGEVDQHSLLLANEQEKTWRDPDGEVLQVAKYIHGVGDPNNPFANSLDGAFGARLIVPVVRGYTFISRHYQPGDRIWLIGFSRGAYTVRALADMILSRGLLDSARLRLNEHNKPDAWRRAAAVWTQYRAHAAHMDGELLGQVIGDLPGYFCEPPKHDELITDVPVEAVAAFETVGKRGIPTCYEDVRTDVFRFESSALGTRIKYGLQALAIDEERIEFEPVLWDFRDRILQVLFAGIHEDIGGGYDQESEESALANTTLRWMRDVLSDLGLPLDQRPIISNGLGPLHCNWFPPTPWQQIAPRRFSAPVHASLMIHQSVIDRIYGGSALPFQSPVDGLWKLGEYQPASLRKHMTAGGIPKNWSIAY</sequence>
<evidence type="ECO:0000313" key="3">
    <source>
        <dbReference type="Proteomes" id="UP000275331"/>
    </source>
</evidence>
<gene>
    <name evidence="2" type="ORF">EGT71_18515</name>
</gene>
<dbReference type="AlphaFoldDB" id="A0A3R9F0D1"/>
<dbReference type="OrthoDB" id="4378831at2"/>
<dbReference type="PANTHER" id="PTHR33840">
    <property type="match status" value="1"/>
</dbReference>
<name>A0A3R9F0D1_9ENTR</name>
<dbReference type="PANTHER" id="PTHR33840:SF1">
    <property type="entry name" value="TLE1 PHOSPHOLIPASE DOMAIN-CONTAINING PROTEIN"/>
    <property type="match status" value="1"/>
</dbReference>
<dbReference type="EMBL" id="RHXB01000014">
    <property type="protein sequence ID" value="RSE23183.1"/>
    <property type="molecule type" value="Genomic_DNA"/>
</dbReference>
<evidence type="ECO:0000313" key="2">
    <source>
        <dbReference type="EMBL" id="RSE23183.1"/>
    </source>
</evidence>
<comment type="caution">
    <text evidence="2">The sequence shown here is derived from an EMBL/GenBank/DDBJ whole genome shotgun (WGS) entry which is preliminary data.</text>
</comment>
<proteinExistence type="predicted"/>
<dbReference type="Proteomes" id="UP000275331">
    <property type="component" value="Unassembled WGS sequence"/>
</dbReference>
<reference evidence="2 3" key="1">
    <citation type="submission" date="2018-10" db="EMBL/GenBank/DDBJ databases">
        <title>Transmission dynamics of multidrug resistant bacteria on intensive care unit surfaces.</title>
        <authorList>
            <person name="D'Souza A.W."/>
            <person name="Potter R.F."/>
            <person name="Wallace M."/>
            <person name="Shupe A."/>
            <person name="Patel S."/>
            <person name="Sun S."/>
            <person name="Gul D."/>
            <person name="Kwon J.H."/>
            <person name="Andleeb S."/>
            <person name="Burnham C.-A.D."/>
            <person name="Dantas G."/>
        </authorList>
    </citation>
    <scope>NUCLEOTIDE SEQUENCE [LARGE SCALE GENOMIC DNA]</scope>
    <source>
        <strain evidence="2 3">AS_373</strain>
    </source>
</reference>
<evidence type="ECO:0000259" key="1">
    <source>
        <dbReference type="Pfam" id="PF09994"/>
    </source>
</evidence>
<dbReference type="InterPro" id="IPR018712">
    <property type="entry name" value="Tle1-like_cat"/>
</dbReference>
<dbReference type="Pfam" id="PF09994">
    <property type="entry name" value="T6SS_Tle1-like_cat"/>
    <property type="match status" value="1"/>
</dbReference>
<accession>A0A3R9F0D1</accession>
<protein>
    <submittedName>
        <fullName evidence="2">DUF2235 domain-containing protein</fullName>
    </submittedName>
</protein>
<organism evidence="2 3">
    <name type="scientific">Atlantibacter subterraneus</name>
    <dbReference type="NCBI Taxonomy" id="255519"/>
    <lineage>
        <taxon>Bacteria</taxon>
        <taxon>Pseudomonadati</taxon>
        <taxon>Pseudomonadota</taxon>
        <taxon>Gammaproteobacteria</taxon>
        <taxon>Enterobacterales</taxon>
        <taxon>Enterobacteriaceae</taxon>
        <taxon>Atlantibacter</taxon>
    </lineage>
</organism>
<dbReference type="RefSeq" id="WP_125294688.1">
    <property type="nucleotide sequence ID" value="NZ_JAPTZM010000002.1"/>
</dbReference>